<feature type="transmembrane region" description="Helical" evidence="5">
    <location>
        <begin position="171"/>
        <end position="187"/>
    </location>
</feature>
<evidence type="ECO:0000256" key="5">
    <source>
        <dbReference type="SAM" id="Phobius"/>
    </source>
</evidence>
<reference evidence="7 8" key="1">
    <citation type="submission" date="2018-01" db="EMBL/GenBank/DDBJ databases">
        <title>Comparison of the Chinese Bamboo Partridge and Red Junglefowl genome sequences highlights the importance of demography in genome evolution.</title>
        <authorList>
            <person name="Tiley G.P."/>
            <person name="Kimball R.T."/>
            <person name="Braun E.L."/>
            <person name="Burleigh J.G."/>
        </authorList>
    </citation>
    <scope>NUCLEOTIDE SEQUENCE [LARGE SCALE GENOMIC DNA]</scope>
    <source>
        <strain evidence="7">RTK389</strain>
        <tissue evidence="7">Blood</tissue>
    </source>
</reference>
<evidence type="ECO:0000259" key="6">
    <source>
        <dbReference type="PROSITE" id="PS50261"/>
    </source>
</evidence>
<dbReference type="GO" id="GO:0007166">
    <property type="term" value="P:cell surface receptor signaling pathway"/>
    <property type="evidence" value="ECO:0007669"/>
    <property type="project" value="InterPro"/>
</dbReference>
<dbReference type="Gene3D" id="1.20.1070.10">
    <property type="entry name" value="Rhodopsin 7-helix transmembrane proteins"/>
    <property type="match status" value="2"/>
</dbReference>
<evidence type="ECO:0000256" key="4">
    <source>
        <dbReference type="ARBA" id="ARBA00023136"/>
    </source>
</evidence>
<keyword evidence="4 5" id="KW-0472">Membrane</keyword>
<dbReference type="EMBL" id="PPHD01084514">
    <property type="protein sequence ID" value="POI20357.1"/>
    <property type="molecule type" value="Genomic_DNA"/>
</dbReference>
<feature type="transmembrane region" description="Helical" evidence="5">
    <location>
        <begin position="39"/>
        <end position="60"/>
    </location>
</feature>
<comment type="caution">
    <text evidence="7">The sequence shown here is derived from an EMBL/GenBank/DDBJ whole genome shotgun (WGS) entry which is preliminary data.</text>
</comment>
<feature type="transmembrane region" description="Helical" evidence="5">
    <location>
        <begin position="6"/>
        <end position="27"/>
    </location>
</feature>
<keyword evidence="2 5" id="KW-0812">Transmembrane</keyword>
<accession>A0A2P4S8C5</accession>
<evidence type="ECO:0000256" key="1">
    <source>
        <dbReference type="ARBA" id="ARBA00004141"/>
    </source>
</evidence>
<dbReference type="GO" id="GO:0004930">
    <property type="term" value="F:G protein-coupled receptor activity"/>
    <property type="evidence" value="ECO:0007669"/>
    <property type="project" value="InterPro"/>
</dbReference>
<feature type="non-terminal residue" evidence="7">
    <location>
        <position position="1"/>
    </location>
</feature>
<keyword evidence="3 5" id="KW-1133">Transmembrane helix</keyword>
<dbReference type="InterPro" id="IPR017981">
    <property type="entry name" value="GPCR_2-like_7TM"/>
</dbReference>
<feature type="transmembrane region" description="Helical" evidence="5">
    <location>
        <begin position="130"/>
        <end position="151"/>
    </location>
</feature>
<keyword evidence="8" id="KW-1185">Reference proteome</keyword>
<dbReference type="OrthoDB" id="10037534at2759"/>
<evidence type="ECO:0000256" key="2">
    <source>
        <dbReference type="ARBA" id="ARBA00022692"/>
    </source>
</evidence>
<dbReference type="GO" id="GO:0007189">
    <property type="term" value="P:adenylate cyclase-activating G protein-coupled receptor signaling pathway"/>
    <property type="evidence" value="ECO:0007669"/>
    <property type="project" value="TreeGrafter"/>
</dbReference>
<dbReference type="GO" id="GO:0005886">
    <property type="term" value="C:plasma membrane"/>
    <property type="evidence" value="ECO:0007669"/>
    <property type="project" value="TreeGrafter"/>
</dbReference>
<feature type="domain" description="G-protein coupled receptors family 2 profile 2" evidence="6">
    <location>
        <begin position="92"/>
        <end position="182"/>
    </location>
</feature>
<feature type="non-terminal residue" evidence="7">
    <location>
        <position position="235"/>
    </location>
</feature>
<dbReference type="AlphaFoldDB" id="A0A2P4S8C5"/>
<proteinExistence type="predicted"/>
<comment type="subcellular location">
    <subcellularLocation>
        <location evidence="1">Membrane</location>
        <topology evidence="1">Multi-pass membrane protein</topology>
    </subcellularLocation>
</comment>
<dbReference type="PANTHER" id="PTHR12011:SF264">
    <property type="entry name" value="ADHESION G-PROTEIN COUPLED RECEPTOR G2"/>
    <property type="match status" value="1"/>
</dbReference>
<dbReference type="PROSITE" id="PS50261">
    <property type="entry name" value="G_PROTEIN_RECEP_F2_4"/>
    <property type="match status" value="2"/>
</dbReference>
<organism evidence="7 8">
    <name type="scientific">Bambusicola thoracicus</name>
    <name type="common">Chinese bamboo-partridge</name>
    <name type="synonym">Perdix thoracica</name>
    <dbReference type="NCBI Taxonomy" id="9083"/>
    <lineage>
        <taxon>Eukaryota</taxon>
        <taxon>Metazoa</taxon>
        <taxon>Chordata</taxon>
        <taxon>Craniata</taxon>
        <taxon>Vertebrata</taxon>
        <taxon>Euteleostomi</taxon>
        <taxon>Archelosauria</taxon>
        <taxon>Archosauria</taxon>
        <taxon>Dinosauria</taxon>
        <taxon>Saurischia</taxon>
        <taxon>Theropoda</taxon>
        <taxon>Coelurosauria</taxon>
        <taxon>Aves</taxon>
        <taxon>Neognathae</taxon>
        <taxon>Galloanserae</taxon>
        <taxon>Galliformes</taxon>
        <taxon>Phasianidae</taxon>
        <taxon>Perdicinae</taxon>
        <taxon>Bambusicola</taxon>
    </lineage>
</organism>
<sequence length="235" mass="27319">KIRRDYPSKILIQLCAALLLLNLVFLLDSWIALYNTRGLCIAVAVFLHYFLLVSFTWMGLEAFHMYLALVKVFNTYVRKYILKFCIVGWGTKIRRDYPSKILIQLCAALLLLNLVFLLDSWIALYNTRGLCIAVAVFLHYFLLVSFTWMGLEAFHMYLALVKVFNTYVRKYILKFCIVGWGTYWIYFLDSRYMYQLAKYFCKGLPAVVVAIVLAVSPDNYGLISTGRVSKTRPDE</sequence>
<evidence type="ECO:0000313" key="8">
    <source>
        <dbReference type="Proteomes" id="UP000237246"/>
    </source>
</evidence>
<protein>
    <recommendedName>
        <fullName evidence="6">G-protein coupled receptors family 2 profile 2 domain-containing protein</fullName>
    </recommendedName>
</protein>
<dbReference type="Pfam" id="PF00002">
    <property type="entry name" value="7tm_2"/>
    <property type="match status" value="2"/>
</dbReference>
<dbReference type="PANTHER" id="PTHR12011">
    <property type="entry name" value="ADHESION G-PROTEIN COUPLED RECEPTOR"/>
    <property type="match status" value="1"/>
</dbReference>
<name>A0A2P4S8C5_BAMTH</name>
<dbReference type="InterPro" id="IPR000832">
    <property type="entry name" value="GPCR_2_secretin-like"/>
</dbReference>
<feature type="domain" description="G-protein coupled receptors family 2 profile 2" evidence="6">
    <location>
        <begin position="1"/>
        <end position="91"/>
    </location>
</feature>
<dbReference type="Proteomes" id="UP000237246">
    <property type="component" value="Unassembled WGS sequence"/>
</dbReference>
<evidence type="ECO:0000256" key="3">
    <source>
        <dbReference type="ARBA" id="ARBA00022989"/>
    </source>
</evidence>
<evidence type="ECO:0000313" key="7">
    <source>
        <dbReference type="EMBL" id="POI20357.1"/>
    </source>
</evidence>
<feature type="transmembrane region" description="Helical" evidence="5">
    <location>
        <begin position="101"/>
        <end position="118"/>
    </location>
</feature>
<gene>
    <name evidence="7" type="ORF">CIB84_015895</name>
</gene>